<evidence type="ECO:0000313" key="1">
    <source>
        <dbReference type="EMBL" id="CAF9920466.1"/>
    </source>
</evidence>
<protein>
    <submittedName>
        <fullName evidence="1">Uncharacterized protein</fullName>
    </submittedName>
</protein>
<reference evidence="1" key="1">
    <citation type="submission" date="2021-03" db="EMBL/GenBank/DDBJ databases">
        <authorList>
            <person name="Tagirdzhanova G."/>
        </authorList>
    </citation>
    <scope>NUCLEOTIDE SEQUENCE</scope>
</reference>
<sequence>MRNKPRLHLALYANPKYLDTYHYALLIRLKPTNAPAALKFHVHNKLQKTDDIISQPWLYETIDIPDISLEPYLLACIAIEKILVPLGRVNQILREVPIHEIDDPSGHGKAIDCVKWVQLSISALRRVDAVSNNGFTWDGIREEALRYMRRKRQERRWEVGWNGGRQEDVATFDMLTDEEVVP</sequence>
<dbReference type="AlphaFoldDB" id="A0A8H3FGH5"/>
<organism evidence="1 2">
    <name type="scientific">Imshaugia aleurites</name>
    <dbReference type="NCBI Taxonomy" id="172621"/>
    <lineage>
        <taxon>Eukaryota</taxon>
        <taxon>Fungi</taxon>
        <taxon>Dikarya</taxon>
        <taxon>Ascomycota</taxon>
        <taxon>Pezizomycotina</taxon>
        <taxon>Lecanoromycetes</taxon>
        <taxon>OSLEUM clade</taxon>
        <taxon>Lecanoromycetidae</taxon>
        <taxon>Lecanorales</taxon>
        <taxon>Lecanorineae</taxon>
        <taxon>Parmeliaceae</taxon>
        <taxon>Imshaugia</taxon>
    </lineage>
</organism>
<name>A0A8H3FGH5_9LECA</name>
<dbReference type="Proteomes" id="UP000664534">
    <property type="component" value="Unassembled WGS sequence"/>
</dbReference>
<dbReference type="OrthoDB" id="2679825at2759"/>
<accession>A0A8H3FGH5</accession>
<proteinExistence type="predicted"/>
<dbReference type="InterPro" id="IPR054208">
    <property type="entry name" value="DUF6914"/>
</dbReference>
<gene>
    <name evidence="1" type="ORF">IMSHALPRED_004910</name>
</gene>
<dbReference type="EMBL" id="CAJPDT010000025">
    <property type="protein sequence ID" value="CAF9920466.1"/>
    <property type="molecule type" value="Genomic_DNA"/>
</dbReference>
<comment type="caution">
    <text evidence="1">The sequence shown here is derived from an EMBL/GenBank/DDBJ whole genome shotgun (WGS) entry which is preliminary data.</text>
</comment>
<evidence type="ECO:0000313" key="2">
    <source>
        <dbReference type="Proteomes" id="UP000664534"/>
    </source>
</evidence>
<keyword evidence="2" id="KW-1185">Reference proteome</keyword>
<dbReference type="Pfam" id="PF21858">
    <property type="entry name" value="DUF6914"/>
    <property type="match status" value="1"/>
</dbReference>